<sequence>MIGESINDAPLAPSEVDTETFGSIPNTQNEKKCGCCKSFKCRRIIVFLVLGMTHNLVFFQRAIPSVLSEMMASTYGVDVAQLGIFSSMFFYPYSFIQPFAGLLADVVEPGFLCTAATLASATGALICGLSKSLFVGCIGRLLVGFGSAPIYASACRCFANWVNLKYYSRCVGAFIAFAGMGSFIAQGPFSILANYMPWQYVFYLISMLGYLFAILIAVFVRGNPVKLGFSAVNNECAVDNTGISARAKMIQLWNNLKTVMSFGSFWWVAAYNFLSSGPFYTIQGMWGGPYLRDVLNFSVTLTGNVVMATSIGNLFGAVVMTQISELCPKLKKKWFIFIFTVISAVIIMPFIFINNMNPILIFILFFIYALSSNAVTNVAYPMVREYYHASVSATAVGCINFFPFAASAIFQVAIGGLIEYYKDGDTGKYTAEGYRNVMWIPTVVLAFIASGCIGLAKDSTDVNKEKTESLLLTSDYQSIGEKNELLS</sequence>
<proteinExistence type="predicted"/>
<dbReference type="SUPFAM" id="SSF103473">
    <property type="entry name" value="MFS general substrate transporter"/>
    <property type="match status" value="1"/>
</dbReference>
<feature type="transmembrane region" description="Helical" evidence="20">
    <location>
        <begin position="44"/>
        <end position="63"/>
    </location>
</feature>
<feature type="transmembrane region" description="Helical" evidence="20">
    <location>
        <begin position="132"/>
        <end position="154"/>
    </location>
</feature>
<evidence type="ECO:0000256" key="16">
    <source>
        <dbReference type="ARBA" id="ARBA00045018"/>
    </source>
</evidence>
<reference evidence="22" key="1">
    <citation type="submission" date="2016-10" db="EMBL/GenBank/DDBJ databases">
        <authorList>
            <person name="Benchimol M."/>
            <person name="Almeida L.G."/>
            <person name="Vasconcelos A.T."/>
            <person name="Perreira-Neves A."/>
            <person name="Rosa I.A."/>
            <person name="Tasca T."/>
            <person name="Bogo M.R."/>
            <person name="de Souza W."/>
        </authorList>
    </citation>
    <scope>NUCLEOTIDE SEQUENCE [LARGE SCALE GENOMIC DNA]</scope>
    <source>
        <strain evidence="22">K</strain>
    </source>
</reference>
<evidence type="ECO:0000256" key="19">
    <source>
        <dbReference type="SAM" id="MobiDB-lite"/>
    </source>
</evidence>
<comment type="catalytic activity">
    <reaction evidence="10">
        <text>L-lysyl-L-lysine(out) = L-lysyl-L-lysine(in)</text>
        <dbReference type="Rhea" id="RHEA:79403"/>
        <dbReference type="ChEBI" id="CHEBI:229956"/>
    </reaction>
</comment>
<keyword evidence="23" id="KW-1185">Reference proteome</keyword>
<dbReference type="GeneID" id="94832575"/>
<evidence type="ECO:0000256" key="15">
    <source>
        <dbReference type="ARBA" id="ARBA00044985"/>
    </source>
</evidence>
<dbReference type="GO" id="GO:0022857">
    <property type="term" value="F:transmembrane transporter activity"/>
    <property type="evidence" value="ECO:0007669"/>
    <property type="project" value="InterPro"/>
</dbReference>
<dbReference type="VEuPathDB" id="TrichDB:TRFO_14526"/>
<name>A0A1J4KVW0_9EUKA</name>
<feature type="transmembrane region" description="Helical" evidence="20">
    <location>
        <begin position="294"/>
        <end position="322"/>
    </location>
</feature>
<evidence type="ECO:0000256" key="9">
    <source>
        <dbReference type="ARBA" id="ARBA00044899"/>
    </source>
</evidence>
<dbReference type="EMBL" id="MLAK01000282">
    <property type="protein sequence ID" value="OHT15024.1"/>
    <property type="molecule type" value="Genomic_DNA"/>
</dbReference>
<comment type="catalytic activity">
    <reaction evidence="7">
        <text>L-alpha-aminoacyl-L-lysine(out) = L-alpha-aminoacyl-L-lysine(in)</text>
        <dbReference type="Rhea" id="RHEA:79383"/>
        <dbReference type="ChEBI" id="CHEBI:229966"/>
    </reaction>
</comment>
<evidence type="ECO:0000313" key="23">
    <source>
        <dbReference type="Proteomes" id="UP000179807"/>
    </source>
</evidence>
<evidence type="ECO:0000256" key="8">
    <source>
        <dbReference type="ARBA" id="ARBA00044898"/>
    </source>
</evidence>
<dbReference type="AlphaFoldDB" id="A0A1J4KVW0"/>
<dbReference type="Pfam" id="PF07690">
    <property type="entry name" value="MFS_1"/>
    <property type="match status" value="1"/>
</dbReference>
<evidence type="ECO:0000256" key="7">
    <source>
        <dbReference type="ARBA" id="ARBA00044893"/>
    </source>
</evidence>
<feature type="region of interest" description="Disordered" evidence="19">
    <location>
        <begin position="1"/>
        <end position="23"/>
    </location>
</feature>
<gene>
    <name evidence="22" type="ORF">TRFO_14526</name>
</gene>
<dbReference type="Gene3D" id="1.20.1250.20">
    <property type="entry name" value="MFS general substrate transporter like domains"/>
    <property type="match status" value="2"/>
</dbReference>
<keyword evidence="20" id="KW-0472">Membrane</keyword>
<evidence type="ECO:0000256" key="12">
    <source>
        <dbReference type="ARBA" id="ARBA00044912"/>
    </source>
</evidence>
<feature type="transmembrane region" description="Helical" evidence="20">
    <location>
        <begin position="438"/>
        <end position="456"/>
    </location>
</feature>
<evidence type="ECO:0000256" key="4">
    <source>
        <dbReference type="ARBA" id="ARBA00044881"/>
    </source>
</evidence>
<dbReference type="InterPro" id="IPR020846">
    <property type="entry name" value="MFS_dom"/>
</dbReference>
<feature type="transmembrane region" description="Helical" evidence="20">
    <location>
        <begin position="106"/>
        <end position="126"/>
    </location>
</feature>
<comment type="catalytic activity">
    <reaction evidence="3">
        <text>L-histidyl-glycine(out) = L-histidyl-glycine(in)</text>
        <dbReference type="Rhea" id="RHEA:79395"/>
        <dbReference type="ChEBI" id="CHEBI:229957"/>
    </reaction>
</comment>
<comment type="catalytic activity">
    <reaction evidence="6">
        <text>L-lysyl-L-alpha-amino acid(out) = L-lysyl-L-alpha-amino acid(in)</text>
        <dbReference type="Rhea" id="RHEA:79387"/>
        <dbReference type="ChEBI" id="CHEBI:229965"/>
    </reaction>
</comment>
<comment type="caution">
    <text evidence="22">The sequence shown here is derived from an EMBL/GenBank/DDBJ whole genome shotgun (WGS) entry which is preliminary data.</text>
</comment>
<dbReference type="OrthoDB" id="3437016at2759"/>
<organism evidence="22 23">
    <name type="scientific">Tritrichomonas foetus</name>
    <dbReference type="NCBI Taxonomy" id="1144522"/>
    <lineage>
        <taxon>Eukaryota</taxon>
        <taxon>Metamonada</taxon>
        <taxon>Parabasalia</taxon>
        <taxon>Tritrichomonadida</taxon>
        <taxon>Tritrichomonadidae</taxon>
        <taxon>Tritrichomonas</taxon>
    </lineage>
</organism>
<evidence type="ECO:0000256" key="18">
    <source>
        <dbReference type="ARBA" id="ARBA00046376"/>
    </source>
</evidence>
<keyword evidence="20" id="KW-0812">Transmembrane</keyword>
<dbReference type="RefSeq" id="XP_068368160.1">
    <property type="nucleotide sequence ID" value="XM_068497871.1"/>
</dbReference>
<comment type="catalytic activity">
    <reaction evidence="8">
        <text>L-aspartyl-L-lysine(out) = L-aspartyl-L-lysine(in)</text>
        <dbReference type="Rhea" id="RHEA:79411"/>
        <dbReference type="ChEBI" id="CHEBI:229953"/>
    </reaction>
</comment>
<comment type="catalytic activity">
    <reaction evidence="9">
        <text>L-arginyl-L-alpha-amino acid(out) = L-arginyl-L-alpha-amino acid(in)</text>
        <dbReference type="Rhea" id="RHEA:79371"/>
        <dbReference type="ChEBI" id="CHEBI:84315"/>
    </reaction>
</comment>
<feature type="transmembrane region" description="Helical" evidence="20">
    <location>
        <begin position="334"/>
        <end position="353"/>
    </location>
</feature>
<comment type="catalytic activity">
    <reaction evidence="5">
        <text>L-alpha-aminoacyl-L-histidine(out) = L-alpha-aminoacyl-L-histidine(in)</text>
        <dbReference type="Rhea" id="RHEA:79375"/>
        <dbReference type="ChEBI" id="CHEBI:229967"/>
    </reaction>
</comment>
<evidence type="ECO:0000313" key="22">
    <source>
        <dbReference type="EMBL" id="OHT15024.1"/>
    </source>
</evidence>
<dbReference type="GO" id="GO:0016020">
    <property type="term" value="C:membrane"/>
    <property type="evidence" value="ECO:0007669"/>
    <property type="project" value="UniProtKB-SubCell"/>
</dbReference>
<dbReference type="PANTHER" id="PTHR23512">
    <property type="entry name" value="MAJOR FACILITATOR SUPERFAMILY DOMAIN-CONTAINING PROTEIN 1"/>
    <property type="match status" value="1"/>
</dbReference>
<feature type="transmembrane region" description="Helical" evidence="20">
    <location>
        <begin position="200"/>
        <end position="220"/>
    </location>
</feature>
<comment type="catalytic activity">
    <reaction evidence="11">
        <text>L-arginyl-glycine(out) = L-arginyl-glycine(in)</text>
        <dbReference type="Rhea" id="RHEA:79391"/>
        <dbReference type="ChEBI" id="CHEBI:229955"/>
    </reaction>
</comment>
<feature type="transmembrane region" description="Helical" evidence="20">
    <location>
        <begin position="166"/>
        <end position="185"/>
    </location>
</feature>
<dbReference type="InterPro" id="IPR011701">
    <property type="entry name" value="MFS"/>
</dbReference>
<comment type="function">
    <text evidence="17">Lysosomal dipeptide uniporter that selectively exports lysine, arginine or histidine-containing dipeptides with a net positive charge from the lysosome lumen into the cytosol. Could play a role in a specific type of protein O-glycosylation indirectly regulating macrophages migration and tissue invasion. Also essential for liver homeostasis.</text>
</comment>
<dbReference type="PANTHER" id="PTHR23512:SF11">
    <property type="entry name" value="MAJOR FACILITATOR SUPERFAMILY PROTEIN"/>
    <property type="match status" value="1"/>
</dbReference>
<evidence type="ECO:0000256" key="3">
    <source>
        <dbReference type="ARBA" id="ARBA00044878"/>
    </source>
</evidence>
<evidence type="ECO:0000256" key="5">
    <source>
        <dbReference type="ARBA" id="ARBA00044884"/>
    </source>
</evidence>
<comment type="subcellular location">
    <subcellularLocation>
        <location evidence="1">Membrane</location>
        <topology evidence="1">Multi-pass membrane protein</topology>
    </subcellularLocation>
</comment>
<protein>
    <recommendedName>
        <fullName evidence="15">Lysosomal dipeptide transporter MFSD1</fullName>
    </recommendedName>
    <alternativeName>
        <fullName evidence="16">Major facilitator superfamily domain-containing protein 1</fullName>
    </alternativeName>
</protein>
<dbReference type="PROSITE" id="PS50850">
    <property type="entry name" value="MFS"/>
    <property type="match status" value="1"/>
</dbReference>
<evidence type="ECO:0000256" key="17">
    <source>
        <dbReference type="ARBA" id="ARBA00045709"/>
    </source>
</evidence>
<evidence type="ECO:0000256" key="2">
    <source>
        <dbReference type="ARBA" id="ARBA00044876"/>
    </source>
</evidence>
<evidence type="ECO:0000256" key="20">
    <source>
        <dbReference type="SAM" id="Phobius"/>
    </source>
</evidence>
<evidence type="ECO:0000259" key="21">
    <source>
        <dbReference type="PROSITE" id="PS50850"/>
    </source>
</evidence>
<dbReference type="InterPro" id="IPR052187">
    <property type="entry name" value="MFSD1"/>
</dbReference>
<evidence type="ECO:0000256" key="14">
    <source>
        <dbReference type="ARBA" id="ARBA00044924"/>
    </source>
</evidence>
<comment type="subunit">
    <text evidence="18">Homodimer. Interacts with lysosomal protein GLMP (via lumenal domain); the interaction starts while both proteins are still in the endoplasmic reticulum and is required for stabilization of MFSD1 in lysosomes but has no direct effect on its targeting to lysosomes or transporter activity.</text>
</comment>
<feature type="transmembrane region" description="Helical" evidence="20">
    <location>
        <begin position="256"/>
        <end position="274"/>
    </location>
</feature>
<feature type="transmembrane region" description="Helical" evidence="20">
    <location>
        <begin position="392"/>
        <end position="418"/>
    </location>
</feature>
<evidence type="ECO:0000256" key="1">
    <source>
        <dbReference type="ARBA" id="ARBA00004141"/>
    </source>
</evidence>
<feature type="domain" description="Major facilitator superfamily (MFS) profile" evidence="21">
    <location>
        <begin position="46"/>
        <end position="461"/>
    </location>
</feature>
<evidence type="ECO:0000256" key="13">
    <source>
        <dbReference type="ARBA" id="ARBA00044919"/>
    </source>
</evidence>
<dbReference type="InterPro" id="IPR036259">
    <property type="entry name" value="MFS_trans_sf"/>
</dbReference>
<comment type="catalytic activity">
    <reaction evidence="13">
        <text>L-alanyl-L-lysine(out) = L-alanyl-L-lysine(in)</text>
        <dbReference type="Rhea" id="RHEA:79415"/>
        <dbReference type="ChEBI" id="CHEBI:192470"/>
    </reaction>
</comment>
<comment type="catalytic activity">
    <reaction evidence="2">
        <text>L-lysyl-L-alanine(out) = L-lysyl-L-alanine(in)</text>
        <dbReference type="Rhea" id="RHEA:79399"/>
        <dbReference type="ChEBI" id="CHEBI:229954"/>
    </reaction>
</comment>
<comment type="catalytic activity">
    <reaction evidence="12">
        <text>L-histidyl-L-alpha-amino acid(out) = L-histidyl-L-alpha-amino acid(in)</text>
        <dbReference type="Rhea" id="RHEA:79379"/>
        <dbReference type="ChEBI" id="CHEBI:229964"/>
    </reaction>
</comment>
<evidence type="ECO:0000256" key="11">
    <source>
        <dbReference type="ARBA" id="ARBA00044903"/>
    </source>
</evidence>
<evidence type="ECO:0000256" key="10">
    <source>
        <dbReference type="ARBA" id="ARBA00044900"/>
    </source>
</evidence>
<feature type="transmembrane region" description="Helical" evidence="20">
    <location>
        <begin position="359"/>
        <end position="380"/>
    </location>
</feature>
<accession>A0A1J4KVW0</accession>
<feature type="transmembrane region" description="Helical" evidence="20">
    <location>
        <begin position="75"/>
        <end position="94"/>
    </location>
</feature>
<evidence type="ECO:0000256" key="6">
    <source>
        <dbReference type="ARBA" id="ARBA00044891"/>
    </source>
</evidence>
<comment type="catalytic activity">
    <reaction evidence="4">
        <text>L-alpha-aminoacyl-L-arginine(out) = L-alpha-aminoacyl-L-arginine(in)</text>
        <dbReference type="Rhea" id="RHEA:79367"/>
        <dbReference type="ChEBI" id="CHEBI:229968"/>
    </reaction>
</comment>
<comment type="catalytic activity">
    <reaction evidence="14">
        <text>L-lysyl-glycine(out) = L-lysyl-glycine(in)</text>
        <dbReference type="Rhea" id="RHEA:79407"/>
        <dbReference type="ChEBI" id="CHEBI:191202"/>
    </reaction>
</comment>
<dbReference type="Proteomes" id="UP000179807">
    <property type="component" value="Unassembled WGS sequence"/>
</dbReference>
<keyword evidence="20" id="KW-1133">Transmembrane helix</keyword>